<feature type="transmembrane region" description="Helical" evidence="7">
    <location>
        <begin position="359"/>
        <end position="380"/>
    </location>
</feature>
<keyword evidence="10" id="KW-1185">Reference proteome</keyword>
<keyword evidence="3 7" id="KW-0812">Transmembrane</keyword>
<dbReference type="FunFam" id="1.20.1740.10:FF:000001">
    <property type="entry name" value="Amino acid permease"/>
    <property type="match status" value="1"/>
</dbReference>
<dbReference type="STRING" id="1081103.A0A0B2WJ54"/>
<feature type="transmembrane region" description="Helical" evidence="7">
    <location>
        <begin position="639"/>
        <end position="659"/>
    </location>
</feature>
<dbReference type="Proteomes" id="UP000030816">
    <property type="component" value="Unassembled WGS sequence"/>
</dbReference>
<dbReference type="RefSeq" id="XP_040677142.1">
    <property type="nucleotide sequence ID" value="XM_040824979.1"/>
</dbReference>
<comment type="subcellular location">
    <subcellularLocation>
        <location evidence="1">Membrane</location>
        <topology evidence="1">Multi-pass membrane protein</topology>
    </subcellularLocation>
</comment>
<dbReference type="InterPro" id="IPR004840">
    <property type="entry name" value="Amino_acid_permease_CS"/>
</dbReference>
<evidence type="ECO:0000313" key="9">
    <source>
        <dbReference type="EMBL" id="KHN96076.1"/>
    </source>
</evidence>
<protein>
    <submittedName>
        <fullName evidence="9">Amino acid permease</fullName>
    </submittedName>
</protein>
<evidence type="ECO:0000313" key="10">
    <source>
        <dbReference type="Proteomes" id="UP000030816"/>
    </source>
</evidence>
<proteinExistence type="predicted"/>
<dbReference type="GO" id="GO:0015171">
    <property type="term" value="F:amino acid transmembrane transporter activity"/>
    <property type="evidence" value="ECO:0007669"/>
    <property type="project" value="TreeGrafter"/>
</dbReference>
<evidence type="ECO:0000256" key="1">
    <source>
        <dbReference type="ARBA" id="ARBA00004141"/>
    </source>
</evidence>
<dbReference type="InterPro" id="IPR004841">
    <property type="entry name" value="AA-permease/SLC12A_dom"/>
</dbReference>
<feature type="transmembrane region" description="Helical" evidence="7">
    <location>
        <begin position="910"/>
        <end position="927"/>
    </location>
</feature>
<feature type="transmembrane region" description="Helical" evidence="7">
    <location>
        <begin position="41"/>
        <end position="61"/>
    </location>
</feature>
<dbReference type="PROSITE" id="PS00218">
    <property type="entry name" value="AMINO_ACID_PERMEASE_1"/>
    <property type="match status" value="1"/>
</dbReference>
<evidence type="ECO:0000256" key="6">
    <source>
        <dbReference type="ARBA" id="ARBA00023136"/>
    </source>
</evidence>
<dbReference type="EMBL" id="AZHE01000018">
    <property type="protein sequence ID" value="KHN96076.1"/>
    <property type="molecule type" value="Genomic_DNA"/>
</dbReference>
<feature type="transmembrane region" description="Helical" evidence="7">
    <location>
        <begin position="262"/>
        <end position="283"/>
    </location>
</feature>
<sequence>MSKVPVHEIAGHEATTTGAVAHGQVPQDQLNRALSARQVQMIAFSGIIGTGLFLGTGKALATGGPGALLVCYTLVGAIVFLTMMSLGEMSAYIPVSGSFCTFSSRFIDDAFGFTMTWITWFNTAVSTAADMVALQIVLRYWTGVFPGWALSLIVLILLIAANIITVRAYGEVEYWLSLLKVVAIVAFIIVGVVVNAGGNTSHHYVGGENWYIPGAPFANGIGGFTSVFVSASYAYSGTESIAMTAGEAKDPTKNLPRAIKNVFWRILVFYFTSVLLIGLNIPYTSPDLAKGNAINTSPFIMVLEMTGARASASLINAVILTSAVSAGNHSIYVGGRLLYTLAVQRQAPGVFGKLSVRKVPWVGVLTTALASGLCFGSSHLGAGQLWVWLQNLIGVSSQVNWAAIGITSIRFRSALKLQNKTHLLPFRNWTYPAGPWLCVILNAFIILIQGWSCFSPRFNGISFVSFYIQLPVMAVLFVGWKVWKRTAWVALIDMDLDTDAHKAVRHRSNNQEMSFPCADTEPEAAVLDTNGDRKREVTDRSDAGRAATEDEVKTLRHVTDKIPLRVWLVALIAAAERFTYWSTQVTWQNYIQNGADDEIPGILGLGQSKAVAINNAFNVVVYLLPIFIGPIADSLIGRFAALQICTVVYLVGMGLLLAFSTPTAVAAGIALPGFIVALCLIAVGVGGVQAVTAPLIADQYDETVPKIAYGKDGERVVVDRDMTIHYIYSIYWWMANAASLGQIPTTLMEKHVSFWSAYTLTTGVLLASCSLLWVGKKRFVLHAPSGTDLPMAARVLWIAATSGFSLQAALPETQLERGNQVGWDDDFVRDIRQGLMAIKVCLVWPILRLCIGFISSNGIAQAGQMQTVGIPNDLFNAANSIALVIFGIMVENGLYPFLEKRKIVFGEMKRITLGLFVMALSMAILDLF</sequence>
<feature type="transmembrane region" description="Helical" evidence="7">
    <location>
        <begin position="386"/>
        <end position="409"/>
    </location>
</feature>
<dbReference type="Pfam" id="PF00324">
    <property type="entry name" value="AA_permease"/>
    <property type="match status" value="1"/>
</dbReference>
<comment type="caution">
    <text evidence="9">The sequence shown here is derived from an EMBL/GenBank/DDBJ whole genome shotgun (WGS) entry which is preliminary data.</text>
</comment>
<feature type="transmembrane region" description="Helical" evidence="7">
    <location>
        <begin position="145"/>
        <end position="166"/>
    </location>
</feature>
<feature type="domain" description="Amino acid permease/ SLC12A" evidence="8">
    <location>
        <begin position="39"/>
        <end position="486"/>
    </location>
</feature>
<dbReference type="OrthoDB" id="8904098at2759"/>
<keyword evidence="2" id="KW-0813">Transport</keyword>
<feature type="transmembrane region" description="Helical" evidence="7">
    <location>
        <begin position="460"/>
        <end position="480"/>
    </location>
</feature>
<feature type="transmembrane region" description="Helical" evidence="7">
    <location>
        <begin position="67"/>
        <end position="86"/>
    </location>
</feature>
<evidence type="ECO:0000256" key="5">
    <source>
        <dbReference type="ARBA" id="ARBA00022989"/>
    </source>
</evidence>
<feature type="transmembrane region" description="Helical" evidence="7">
    <location>
        <begin position="755"/>
        <end position="774"/>
    </location>
</feature>
<dbReference type="GeneID" id="63740636"/>
<gene>
    <name evidence="9" type="ORF">MAM_06181</name>
</gene>
<dbReference type="Pfam" id="PF00854">
    <property type="entry name" value="PTR2"/>
    <property type="match status" value="1"/>
</dbReference>
<dbReference type="GO" id="GO:0016020">
    <property type="term" value="C:membrane"/>
    <property type="evidence" value="ECO:0007669"/>
    <property type="project" value="UniProtKB-SubCell"/>
</dbReference>
<feature type="transmembrane region" description="Helical" evidence="7">
    <location>
        <begin position="314"/>
        <end position="339"/>
    </location>
</feature>
<keyword evidence="4" id="KW-0029">Amino-acid transport</keyword>
<evidence type="ECO:0000256" key="2">
    <source>
        <dbReference type="ARBA" id="ARBA00022448"/>
    </source>
</evidence>
<feature type="transmembrane region" description="Helical" evidence="7">
    <location>
        <begin position="874"/>
        <end position="898"/>
    </location>
</feature>
<dbReference type="InterPro" id="IPR050524">
    <property type="entry name" value="APC_YAT"/>
</dbReference>
<dbReference type="PANTHER" id="PTHR43341">
    <property type="entry name" value="AMINO ACID PERMEASE"/>
    <property type="match status" value="1"/>
</dbReference>
<evidence type="ECO:0000256" key="3">
    <source>
        <dbReference type="ARBA" id="ARBA00022692"/>
    </source>
</evidence>
<feature type="transmembrane region" description="Helical" evidence="7">
    <location>
        <begin position="725"/>
        <end position="743"/>
    </location>
</feature>
<feature type="transmembrane region" description="Helical" evidence="7">
    <location>
        <begin position="665"/>
        <end position="688"/>
    </location>
</feature>
<dbReference type="SUPFAM" id="SSF103473">
    <property type="entry name" value="MFS general substrate transporter"/>
    <property type="match status" value="1"/>
</dbReference>
<evidence type="ECO:0000256" key="4">
    <source>
        <dbReference type="ARBA" id="ARBA00022970"/>
    </source>
</evidence>
<reference evidence="9 10" key="1">
    <citation type="journal article" date="2014" name="Proc. Natl. Acad. Sci. U.S.A.">
        <title>Trajectory and genomic determinants of fungal-pathogen speciation and host adaptation.</title>
        <authorList>
            <person name="Hu X."/>
            <person name="Xiao G."/>
            <person name="Zheng P."/>
            <person name="Shang Y."/>
            <person name="Su Y."/>
            <person name="Zhang X."/>
            <person name="Liu X."/>
            <person name="Zhan S."/>
            <person name="St Leger R.J."/>
            <person name="Wang C."/>
        </authorList>
    </citation>
    <scope>NUCLEOTIDE SEQUENCE [LARGE SCALE GENOMIC DNA]</scope>
    <source>
        <strain evidence="9 10">ARSEF 1941</strain>
    </source>
</reference>
<keyword evidence="6 7" id="KW-0472">Membrane</keyword>
<evidence type="ECO:0000259" key="8">
    <source>
        <dbReference type="Pfam" id="PF00324"/>
    </source>
</evidence>
<dbReference type="AlphaFoldDB" id="A0A0B2WJ54"/>
<keyword evidence="5 7" id="KW-1133">Transmembrane helix</keyword>
<dbReference type="InterPro" id="IPR000109">
    <property type="entry name" value="POT_fam"/>
</dbReference>
<dbReference type="Gene3D" id="1.20.1740.10">
    <property type="entry name" value="Amino acid/polyamine transporter I"/>
    <property type="match status" value="1"/>
</dbReference>
<feature type="transmembrane region" description="Helical" evidence="7">
    <location>
        <begin position="210"/>
        <end position="235"/>
    </location>
</feature>
<feature type="transmembrane region" description="Helical" evidence="7">
    <location>
        <begin position="836"/>
        <end position="854"/>
    </location>
</feature>
<dbReference type="Gene3D" id="1.20.1250.20">
    <property type="entry name" value="MFS general substrate transporter like domains"/>
    <property type="match status" value="1"/>
</dbReference>
<feature type="transmembrane region" description="Helical" evidence="7">
    <location>
        <begin position="562"/>
        <end position="580"/>
    </location>
</feature>
<dbReference type="HOGENOM" id="CLU_314985_0_0_1"/>
<evidence type="ECO:0000256" key="7">
    <source>
        <dbReference type="SAM" id="Phobius"/>
    </source>
</evidence>
<dbReference type="InterPro" id="IPR036259">
    <property type="entry name" value="MFS_trans_sf"/>
</dbReference>
<feature type="transmembrane region" description="Helical" evidence="7">
    <location>
        <begin position="429"/>
        <end position="448"/>
    </location>
</feature>
<feature type="transmembrane region" description="Helical" evidence="7">
    <location>
        <begin position="178"/>
        <end position="198"/>
    </location>
</feature>
<name>A0A0B2WJ54_METAS</name>
<accession>A0A0B2WJ54</accession>
<feature type="transmembrane region" description="Helical" evidence="7">
    <location>
        <begin position="612"/>
        <end position="632"/>
    </location>
</feature>
<organism evidence="9 10">
    <name type="scientific">Metarhizium album (strain ARSEF 1941)</name>
    <dbReference type="NCBI Taxonomy" id="1081103"/>
    <lineage>
        <taxon>Eukaryota</taxon>
        <taxon>Fungi</taxon>
        <taxon>Dikarya</taxon>
        <taxon>Ascomycota</taxon>
        <taxon>Pezizomycotina</taxon>
        <taxon>Sordariomycetes</taxon>
        <taxon>Hypocreomycetidae</taxon>
        <taxon>Hypocreales</taxon>
        <taxon>Clavicipitaceae</taxon>
        <taxon>Metarhizium</taxon>
    </lineage>
</organism>
<dbReference type="PANTHER" id="PTHR43341:SF3">
    <property type="entry name" value="AMINO-ACID PERMEASE PB1C11.02-RELATED"/>
    <property type="match status" value="1"/>
</dbReference>